<comment type="caution">
    <text evidence="7">The sequence shown here is derived from an EMBL/GenBank/DDBJ whole genome shotgun (WGS) entry which is preliminary data.</text>
</comment>
<reference evidence="7 8" key="1">
    <citation type="submission" date="2020-04" db="EMBL/GenBank/DDBJ databases">
        <title>MicrobeNet Type strains.</title>
        <authorList>
            <person name="Nicholson A.C."/>
        </authorList>
    </citation>
    <scope>NUCLEOTIDE SEQUENCE [LARGE SCALE GENOMIC DNA]</scope>
    <source>
        <strain evidence="7 8">JCM 3332</strain>
    </source>
</reference>
<feature type="domain" description="HTH tetR-type" evidence="6">
    <location>
        <begin position="11"/>
        <end position="71"/>
    </location>
</feature>
<dbReference type="Pfam" id="PF16859">
    <property type="entry name" value="TetR_C_11"/>
    <property type="match status" value="1"/>
</dbReference>
<keyword evidence="2 4" id="KW-0238">DNA-binding</keyword>
<keyword evidence="1" id="KW-0805">Transcription regulation</keyword>
<proteinExistence type="predicted"/>
<dbReference type="GO" id="GO:0003700">
    <property type="term" value="F:DNA-binding transcription factor activity"/>
    <property type="evidence" value="ECO:0007669"/>
    <property type="project" value="TreeGrafter"/>
</dbReference>
<evidence type="ECO:0000256" key="1">
    <source>
        <dbReference type="ARBA" id="ARBA00023015"/>
    </source>
</evidence>
<accession>A0A846YCK1</accession>
<evidence type="ECO:0000256" key="3">
    <source>
        <dbReference type="ARBA" id="ARBA00023163"/>
    </source>
</evidence>
<name>A0A846YCK1_9NOCA</name>
<dbReference type="Proteomes" id="UP000570678">
    <property type="component" value="Unassembled WGS sequence"/>
</dbReference>
<evidence type="ECO:0000256" key="2">
    <source>
        <dbReference type="ARBA" id="ARBA00023125"/>
    </source>
</evidence>
<evidence type="ECO:0000256" key="5">
    <source>
        <dbReference type="SAM" id="MobiDB-lite"/>
    </source>
</evidence>
<organism evidence="7 8">
    <name type="scientific">Nocardia flavorosea</name>
    <dbReference type="NCBI Taxonomy" id="53429"/>
    <lineage>
        <taxon>Bacteria</taxon>
        <taxon>Bacillati</taxon>
        <taxon>Actinomycetota</taxon>
        <taxon>Actinomycetes</taxon>
        <taxon>Mycobacteriales</taxon>
        <taxon>Nocardiaceae</taxon>
        <taxon>Nocardia</taxon>
    </lineage>
</organism>
<dbReference type="Gene3D" id="1.10.10.60">
    <property type="entry name" value="Homeodomain-like"/>
    <property type="match status" value="1"/>
</dbReference>
<dbReference type="InterPro" id="IPR050109">
    <property type="entry name" value="HTH-type_TetR-like_transc_reg"/>
</dbReference>
<sequence length="234" mass="25647">MSGTTPRRRGAERTRELLDTALDLATEVGYGGLSIEAVARRAGVGKHTIYRRWPSIAELLLDALSVVWVGDLDYRSAGSVRADLREQFLRSSRALTTAPIGPVYRAVIAEAQSDPALRATLHERFLATVEQRTLERIRRAQSRGELVAGVDLEYAAEVLCGTLYYRWLLTPRPVGEEAVDGLLDMFMSAYGVDSSAGPETPAAVDDSVIRPTGGQRRNRSRTMADSTRSGKEPN</sequence>
<dbReference type="PROSITE" id="PS50977">
    <property type="entry name" value="HTH_TETR_2"/>
    <property type="match status" value="1"/>
</dbReference>
<dbReference type="SUPFAM" id="SSF48498">
    <property type="entry name" value="Tetracyclin repressor-like, C-terminal domain"/>
    <property type="match status" value="1"/>
</dbReference>
<feature type="region of interest" description="Disordered" evidence="5">
    <location>
        <begin position="195"/>
        <end position="234"/>
    </location>
</feature>
<dbReference type="AlphaFoldDB" id="A0A846YCK1"/>
<dbReference type="Gene3D" id="1.10.357.10">
    <property type="entry name" value="Tetracycline Repressor, domain 2"/>
    <property type="match status" value="1"/>
</dbReference>
<dbReference type="Pfam" id="PF00440">
    <property type="entry name" value="TetR_N"/>
    <property type="match status" value="1"/>
</dbReference>
<dbReference type="PRINTS" id="PR00455">
    <property type="entry name" value="HTHTETR"/>
</dbReference>
<dbReference type="InterPro" id="IPR011075">
    <property type="entry name" value="TetR_C"/>
</dbReference>
<dbReference type="PANTHER" id="PTHR30055">
    <property type="entry name" value="HTH-TYPE TRANSCRIPTIONAL REGULATOR RUTR"/>
    <property type="match status" value="1"/>
</dbReference>
<evidence type="ECO:0000259" key="6">
    <source>
        <dbReference type="PROSITE" id="PS50977"/>
    </source>
</evidence>
<dbReference type="InterPro" id="IPR036271">
    <property type="entry name" value="Tet_transcr_reg_TetR-rel_C_sf"/>
</dbReference>
<protein>
    <submittedName>
        <fullName evidence="7">TetR/AcrR family transcriptional regulator</fullName>
    </submittedName>
</protein>
<feature type="DNA-binding region" description="H-T-H motif" evidence="4">
    <location>
        <begin position="34"/>
        <end position="53"/>
    </location>
</feature>
<evidence type="ECO:0000256" key="4">
    <source>
        <dbReference type="PROSITE-ProRule" id="PRU00335"/>
    </source>
</evidence>
<dbReference type="InterPro" id="IPR009057">
    <property type="entry name" value="Homeodomain-like_sf"/>
</dbReference>
<gene>
    <name evidence="7" type="ORF">HGA15_05010</name>
</gene>
<evidence type="ECO:0000313" key="8">
    <source>
        <dbReference type="Proteomes" id="UP000570678"/>
    </source>
</evidence>
<dbReference type="GO" id="GO:0000976">
    <property type="term" value="F:transcription cis-regulatory region binding"/>
    <property type="evidence" value="ECO:0007669"/>
    <property type="project" value="TreeGrafter"/>
</dbReference>
<dbReference type="RefSeq" id="WP_084492522.1">
    <property type="nucleotide sequence ID" value="NZ_JAAXOT010000002.1"/>
</dbReference>
<evidence type="ECO:0000313" key="7">
    <source>
        <dbReference type="EMBL" id="NKY55531.1"/>
    </source>
</evidence>
<dbReference type="EMBL" id="JAAXOT010000002">
    <property type="protein sequence ID" value="NKY55531.1"/>
    <property type="molecule type" value="Genomic_DNA"/>
</dbReference>
<dbReference type="InterPro" id="IPR001647">
    <property type="entry name" value="HTH_TetR"/>
</dbReference>
<keyword evidence="8" id="KW-1185">Reference proteome</keyword>
<dbReference type="SUPFAM" id="SSF46689">
    <property type="entry name" value="Homeodomain-like"/>
    <property type="match status" value="1"/>
</dbReference>
<dbReference type="PANTHER" id="PTHR30055:SF148">
    <property type="entry name" value="TETR-FAMILY TRANSCRIPTIONAL REGULATOR"/>
    <property type="match status" value="1"/>
</dbReference>
<keyword evidence="3" id="KW-0804">Transcription</keyword>